<feature type="compositionally biased region" description="Basic and acidic residues" evidence="1">
    <location>
        <begin position="117"/>
        <end position="128"/>
    </location>
</feature>
<sequence length="138" mass="14766">ERRDGAQAGAAGRPRAALPARRDGAAARRAGRAVPRGHPRPGARVHPRARRGGPARARGARPGDRRARARLVARADLPDRARRAPDRHLRAHAAPRRPGLRGDRRGGPAVEAVRLARGGDVRQRRPRGDGPGARRGAL</sequence>
<organism evidence="2">
    <name type="scientific">uncultured Thermoleophilia bacterium</name>
    <dbReference type="NCBI Taxonomy" id="1497501"/>
    <lineage>
        <taxon>Bacteria</taxon>
        <taxon>Bacillati</taxon>
        <taxon>Actinomycetota</taxon>
        <taxon>Thermoleophilia</taxon>
        <taxon>environmental samples</taxon>
    </lineage>
</organism>
<dbReference type="EMBL" id="CADCWC010000270">
    <property type="protein sequence ID" value="CAA9540342.1"/>
    <property type="molecule type" value="Genomic_DNA"/>
</dbReference>
<feature type="compositionally biased region" description="Basic and acidic residues" evidence="1">
    <location>
        <begin position="76"/>
        <end position="88"/>
    </location>
</feature>
<protein>
    <submittedName>
        <fullName evidence="2">Transcription termination protein NusB</fullName>
    </submittedName>
</protein>
<feature type="compositionally biased region" description="Low complexity" evidence="1">
    <location>
        <begin position="1"/>
        <end position="19"/>
    </location>
</feature>
<feature type="region of interest" description="Disordered" evidence="1">
    <location>
        <begin position="1"/>
        <end position="138"/>
    </location>
</feature>
<feature type="compositionally biased region" description="Gly residues" evidence="1">
    <location>
        <begin position="129"/>
        <end position="138"/>
    </location>
</feature>
<feature type="compositionally biased region" description="Basic residues" evidence="1">
    <location>
        <begin position="89"/>
        <end position="99"/>
    </location>
</feature>
<accession>A0A6J4U408</accession>
<feature type="compositionally biased region" description="Basic residues" evidence="1">
    <location>
        <begin position="29"/>
        <end position="53"/>
    </location>
</feature>
<gene>
    <name evidence="2" type="ORF">AVDCRST_MAG79-1801</name>
</gene>
<evidence type="ECO:0000256" key="1">
    <source>
        <dbReference type="SAM" id="MobiDB-lite"/>
    </source>
</evidence>
<proteinExistence type="predicted"/>
<dbReference type="AlphaFoldDB" id="A0A6J4U408"/>
<feature type="non-terminal residue" evidence="2">
    <location>
        <position position="138"/>
    </location>
</feature>
<name>A0A6J4U408_9ACTN</name>
<feature type="non-terminal residue" evidence="2">
    <location>
        <position position="1"/>
    </location>
</feature>
<evidence type="ECO:0000313" key="2">
    <source>
        <dbReference type="EMBL" id="CAA9540342.1"/>
    </source>
</evidence>
<reference evidence="2" key="1">
    <citation type="submission" date="2020-02" db="EMBL/GenBank/DDBJ databases">
        <authorList>
            <person name="Meier V. D."/>
        </authorList>
    </citation>
    <scope>NUCLEOTIDE SEQUENCE</scope>
    <source>
        <strain evidence="2">AVDCRST_MAG79</strain>
    </source>
</reference>